<evidence type="ECO:0000259" key="2">
    <source>
        <dbReference type="PROSITE" id="PS50035"/>
    </source>
</evidence>
<keyword evidence="4" id="KW-1185">Reference proteome</keyword>
<dbReference type="PROSITE" id="PS50035">
    <property type="entry name" value="PLD"/>
    <property type="match status" value="2"/>
</dbReference>
<dbReference type="InterPro" id="IPR025202">
    <property type="entry name" value="PLD-like_dom"/>
</dbReference>
<keyword evidence="1" id="KW-0472">Membrane</keyword>
<dbReference type="GO" id="GO:0032049">
    <property type="term" value="P:cardiolipin biosynthetic process"/>
    <property type="evidence" value="ECO:0007669"/>
    <property type="project" value="UniProtKB-ARBA"/>
</dbReference>
<gene>
    <name evidence="3" type="ORF">GH885_06950</name>
</gene>
<dbReference type="CDD" id="cd09112">
    <property type="entry name" value="PLDc_CLS_2"/>
    <property type="match status" value="1"/>
</dbReference>
<evidence type="ECO:0000313" key="3">
    <source>
        <dbReference type="EMBL" id="MRI66081.1"/>
    </source>
</evidence>
<dbReference type="CDD" id="cd09110">
    <property type="entry name" value="PLDc_CLS_1"/>
    <property type="match status" value="1"/>
</dbReference>
<dbReference type="Gene3D" id="3.30.870.10">
    <property type="entry name" value="Endonuclease Chain A"/>
    <property type="match status" value="2"/>
</dbReference>
<dbReference type="Proteomes" id="UP000435187">
    <property type="component" value="Unassembled WGS sequence"/>
</dbReference>
<dbReference type="SUPFAM" id="SSF56024">
    <property type="entry name" value="Phospholipase D/nuclease"/>
    <property type="match status" value="2"/>
</dbReference>
<dbReference type="PANTHER" id="PTHR21248">
    <property type="entry name" value="CARDIOLIPIN SYNTHASE"/>
    <property type="match status" value="1"/>
</dbReference>
<feature type="domain" description="PLD phosphodiesterase" evidence="2">
    <location>
        <begin position="135"/>
        <end position="162"/>
    </location>
</feature>
<sequence>MREKYMLWIIFFFILLLIIDFQLGRFLVSHRNKSQNWRTTTEEVELFADGNSLFEAMLSDIEKATESIDMQFFIIRNDRISNQFYTLLARKHAEGVRVRLLADWVGSFNFRKKWLDQKFFMRKMNPPRFPFFYHLQQRNHRKELVIDQKISYIGGFNLGNEYVGKDVKLGRWRDYHLRMAGGISEVLQNSFAIDWGETNTSQNAQTGDVQVLATEGDVLEKALLAYIKKANRSIEIGSPYFVPTRQLAEALIAALVRGVEVTILIPEKADHIVAKAAALPYLRKLKEHGATIHLYVDGFFHAKVIFFDRKTCDVGTANFDRRSLQLNQELNLIVSHEHPIYQKMRKAYDADISNSKLMTDTWLTHQPLYLRILSWVSIPFRIFL</sequence>
<reference evidence="3 4" key="1">
    <citation type="submission" date="2019-10" db="EMBL/GenBank/DDBJ databases">
        <title>Gracilibacillus salitolerans sp. nov., a moderate halophile isolated from a saline soil in northwest China.</title>
        <authorList>
            <person name="Gan L."/>
        </authorList>
    </citation>
    <scope>NUCLEOTIDE SEQUENCE [LARGE SCALE GENOMIC DNA]</scope>
    <source>
        <strain evidence="3 4">TP2-8</strain>
    </source>
</reference>
<dbReference type="PANTHER" id="PTHR21248:SF7">
    <property type="entry name" value="MINOR CARDIOLIPIN SYNTHASE CLSB"/>
    <property type="match status" value="1"/>
</dbReference>
<evidence type="ECO:0000313" key="4">
    <source>
        <dbReference type="Proteomes" id="UP000435187"/>
    </source>
</evidence>
<feature type="domain" description="PLD phosphodiesterase" evidence="2">
    <location>
        <begin position="296"/>
        <end position="323"/>
    </location>
</feature>
<evidence type="ECO:0000256" key="1">
    <source>
        <dbReference type="SAM" id="Phobius"/>
    </source>
</evidence>
<dbReference type="SMART" id="SM00155">
    <property type="entry name" value="PLDc"/>
    <property type="match status" value="2"/>
</dbReference>
<dbReference type="GO" id="GO:0030572">
    <property type="term" value="F:phosphatidyltransferase activity"/>
    <property type="evidence" value="ECO:0007669"/>
    <property type="project" value="UniProtKB-ARBA"/>
</dbReference>
<organism evidence="3 4">
    <name type="scientific">Gracilibacillus thailandensis</name>
    <dbReference type="NCBI Taxonomy" id="563735"/>
    <lineage>
        <taxon>Bacteria</taxon>
        <taxon>Bacillati</taxon>
        <taxon>Bacillota</taxon>
        <taxon>Bacilli</taxon>
        <taxon>Bacillales</taxon>
        <taxon>Bacillaceae</taxon>
        <taxon>Gracilibacillus</taxon>
    </lineage>
</organism>
<proteinExistence type="predicted"/>
<dbReference type="Pfam" id="PF13091">
    <property type="entry name" value="PLDc_2"/>
    <property type="match status" value="2"/>
</dbReference>
<dbReference type="InterPro" id="IPR001736">
    <property type="entry name" value="PLipase_D/transphosphatidylase"/>
</dbReference>
<accession>A0A6N7QYX0</accession>
<name>A0A6N7QYX0_9BACI</name>
<keyword evidence="1" id="KW-1133">Transmembrane helix</keyword>
<comment type="caution">
    <text evidence="3">The sequence shown here is derived from an EMBL/GenBank/DDBJ whole genome shotgun (WGS) entry which is preliminary data.</text>
</comment>
<feature type="transmembrane region" description="Helical" evidence="1">
    <location>
        <begin position="6"/>
        <end position="28"/>
    </location>
</feature>
<dbReference type="EMBL" id="WJEE01000011">
    <property type="protein sequence ID" value="MRI66081.1"/>
    <property type="molecule type" value="Genomic_DNA"/>
</dbReference>
<dbReference type="AlphaFoldDB" id="A0A6N7QYX0"/>
<keyword evidence="1" id="KW-0812">Transmembrane</keyword>
<protein>
    <submittedName>
        <fullName evidence="3">Cardiolipin synthase</fullName>
    </submittedName>
</protein>